<reference evidence="1 2" key="1">
    <citation type="submission" date="2018-08" db="EMBL/GenBank/DDBJ databases">
        <title>Genome and evolution of the arbuscular mycorrhizal fungus Diversispora epigaea (formerly Glomus versiforme) and its bacterial endosymbionts.</title>
        <authorList>
            <person name="Sun X."/>
            <person name="Fei Z."/>
            <person name="Harrison M."/>
        </authorList>
    </citation>
    <scope>NUCLEOTIDE SEQUENCE [LARGE SCALE GENOMIC DNA]</scope>
    <source>
        <strain evidence="1 2">IT104</strain>
    </source>
</reference>
<keyword evidence="2" id="KW-1185">Reference proteome</keyword>
<proteinExistence type="predicted"/>
<dbReference type="AlphaFoldDB" id="A0A397JZ35"/>
<name>A0A397JZ35_9GLOM</name>
<accession>A0A397JZ35</accession>
<evidence type="ECO:0000313" key="2">
    <source>
        <dbReference type="Proteomes" id="UP000266861"/>
    </source>
</evidence>
<organism evidence="1 2">
    <name type="scientific">Diversispora epigaea</name>
    <dbReference type="NCBI Taxonomy" id="1348612"/>
    <lineage>
        <taxon>Eukaryota</taxon>
        <taxon>Fungi</taxon>
        <taxon>Fungi incertae sedis</taxon>
        <taxon>Mucoromycota</taxon>
        <taxon>Glomeromycotina</taxon>
        <taxon>Glomeromycetes</taxon>
        <taxon>Diversisporales</taxon>
        <taxon>Diversisporaceae</taxon>
        <taxon>Diversispora</taxon>
    </lineage>
</organism>
<evidence type="ECO:0000313" key="1">
    <source>
        <dbReference type="EMBL" id="RHZ90113.1"/>
    </source>
</evidence>
<dbReference type="Proteomes" id="UP000266861">
    <property type="component" value="Unassembled WGS sequence"/>
</dbReference>
<gene>
    <name evidence="1" type="ORF">Glove_8g23</name>
</gene>
<sequence length="80" mass="9646">MDAQHRSLHFELDILPVNGRNYYEKPSELVIKDRVNKREIRSVAIHEKTKRHKLLQNLKSLNRLIIIKEKSHENIQIFDF</sequence>
<comment type="caution">
    <text evidence="1">The sequence shown here is derived from an EMBL/GenBank/DDBJ whole genome shotgun (WGS) entry which is preliminary data.</text>
</comment>
<dbReference type="EMBL" id="PQFF01000006">
    <property type="protein sequence ID" value="RHZ90113.1"/>
    <property type="molecule type" value="Genomic_DNA"/>
</dbReference>
<protein>
    <submittedName>
        <fullName evidence="1">Uncharacterized protein</fullName>
    </submittedName>
</protein>